<dbReference type="SUPFAM" id="SSF48173">
    <property type="entry name" value="Cryptochrome/photolyase FAD-binding domain"/>
    <property type="match status" value="1"/>
</dbReference>
<dbReference type="GO" id="GO:0003904">
    <property type="term" value="F:deoxyribodipyrimidine photo-lyase activity"/>
    <property type="evidence" value="ECO:0007669"/>
    <property type="project" value="UniProtKB-EC"/>
</dbReference>
<keyword evidence="11 15" id="KW-0456">Lyase</keyword>
<dbReference type="InterPro" id="IPR036155">
    <property type="entry name" value="Crypto/Photolyase_N_sf"/>
</dbReference>
<evidence type="ECO:0000256" key="9">
    <source>
        <dbReference type="ARBA" id="ARBA00023125"/>
    </source>
</evidence>
<dbReference type="EMBL" id="AP021874">
    <property type="protein sequence ID" value="BBO71355.1"/>
    <property type="molecule type" value="Genomic_DNA"/>
</dbReference>
<dbReference type="AlphaFoldDB" id="A0A5K7YSI2"/>
<gene>
    <name evidence="15" type="primary">phrB</name>
    <name evidence="15" type="ORF">DSCA_52850</name>
</gene>
<keyword evidence="8" id="KW-0274">FAD</keyword>
<evidence type="ECO:0000256" key="7">
    <source>
        <dbReference type="ARBA" id="ARBA00022763"/>
    </source>
</evidence>
<dbReference type="Pfam" id="PF00875">
    <property type="entry name" value="DNA_photolyase"/>
    <property type="match status" value="1"/>
</dbReference>
<dbReference type="PROSITE" id="PS51645">
    <property type="entry name" value="PHR_CRY_ALPHA_BETA"/>
    <property type="match status" value="1"/>
</dbReference>
<dbReference type="OrthoDB" id="9772484at2"/>
<dbReference type="SUPFAM" id="SSF52425">
    <property type="entry name" value="Cryptochrome/photolyase, N-terminal domain"/>
    <property type="match status" value="1"/>
</dbReference>
<evidence type="ECO:0000256" key="10">
    <source>
        <dbReference type="ARBA" id="ARBA00023204"/>
    </source>
</evidence>
<proteinExistence type="inferred from homology"/>
<dbReference type="Proteomes" id="UP000427906">
    <property type="component" value="Chromosome"/>
</dbReference>
<comment type="cofactor">
    <cofactor evidence="2">
        <name>FAD</name>
        <dbReference type="ChEBI" id="CHEBI:57692"/>
    </cofactor>
</comment>
<dbReference type="InterPro" id="IPR052219">
    <property type="entry name" value="Photolyase_Class-2"/>
</dbReference>
<keyword evidence="16" id="KW-1185">Reference proteome</keyword>
<evidence type="ECO:0000256" key="13">
    <source>
        <dbReference type="ARBA" id="ARBA00033999"/>
    </source>
</evidence>
<keyword evidence="7" id="KW-0227">DNA damage</keyword>
<evidence type="ECO:0000256" key="1">
    <source>
        <dbReference type="ARBA" id="ARBA00001932"/>
    </source>
</evidence>
<evidence type="ECO:0000256" key="3">
    <source>
        <dbReference type="ARBA" id="ARBA00006409"/>
    </source>
</evidence>
<dbReference type="FunFam" id="1.10.579.10:FF:000002">
    <property type="entry name" value="Deoxyribodipyrimidine photolyase"/>
    <property type="match status" value="1"/>
</dbReference>
<evidence type="ECO:0000256" key="8">
    <source>
        <dbReference type="ARBA" id="ARBA00022827"/>
    </source>
</evidence>
<accession>A0A5K7YSI2</accession>
<dbReference type="PANTHER" id="PTHR10211">
    <property type="entry name" value="DEOXYRIBODIPYRIMIDINE PHOTOLYASE"/>
    <property type="match status" value="1"/>
</dbReference>
<keyword evidence="9" id="KW-0238">DNA-binding</keyword>
<protein>
    <recommendedName>
        <fullName evidence="5">Deoxyribodipyrimidine photo-lyase</fullName>
        <ecNumber evidence="4">4.1.99.3</ecNumber>
    </recommendedName>
    <alternativeName>
        <fullName evidence="12">DNA photolyase</fullName>
    </alternativeName>
</protein>
<keyword evidence="6" id="KW-0285">Flavoprotein</keyword>
<evidence type="ECO:0000259" key="14">
    <source>
        <dbReference type="PROSITE" id="PS51645"/>
    </source>
</evidence>
<evidence type="ECO:0000313" key="16">
    <source>
        <dbReference type="Proteomes" id="UP000427906"/>
    </source>
</evidence>
<dbReference type="InterPro" id="IPR036134">
    <property type="entry name" value="Crypto/Photolyase_FAD-like_sf"/>
</dbReference>
<sequence>MGIAKERVTILNDTPIREGKWVLYWMQQSQRAHDNPALEYAILRANRLDLPVLVAFALTDSYPEANLRHYRFMLEGLAETRTLLARRRIGMLVQKGEPHAVLGPLLGQTALLVCDVGYTRHQHDWRRMVSQSAPCRTVAVEGDVVVPVAVVSAKAEYAARTIRPKIHKHLEQFLVPCPRYRPTRSSVGIHPAGLDLTAIDAILGRLDIDRSVPAVTPFFKGGPRTAKKRLGRFITHGLPHYDKHRNQPQTDDISQMSPYLHFGQISPVFLALAVAGASTGGQADRDAYLEEVIVRRELAANFVHYTPDYDRFSCLPAWAKKSLAAHAADRRTALYDRRTLEAADTHDPYWNAAMAEMRDTGFMHNYMRMYWGKKILEWSASPEAAFDTAMALNNRYFLDGRDPNSFAGVGWVFGLHDRAWFEREIFGKVRYLAASGLERKCDICAYVAKVAALSRKAGRADAARGRGRRGP</sequence>
<comment type="similarity">
    <text evidence="3">Belongs to the DNA photolyase class-2 family.</text>
</comment>
<comment type="catalytic activity">
    <reaction evidence="13">
        <text>cyclobutadipyrimidine (in DNA) = 2 pyrimidine residues (in DNA).</text>
        <dbReference type="EC" id="4.1.99.3"/>
    </reaction>
</comment>
<comment type="cofactor">
    <cofactor evidence="1">
        <name>(6R)-5,10-methylene-5,6,7,8-tetrahydrofolate</name>
        <dbReference type="ChEBI" id="CHEBI:15636"/>
    </cofactor>
</comment>
<keyword evidence="10" id="KW-0234">DNA repair</keyword>
<dbReference type="RefSeq" id="WP_155319210.1">
    <property type="nucleotide sequence ID" value="NZ_AP021874.1"/>
</dbReference>
<name>A0A5K7YSI2_9BACT</name>
<dbReference type="InterPro" id="IPR014729">
    <property type="entry name" value="Rossmann-like_a/b/a_fold"/>
</dbReference>
<evidence type="ECO:0000256" key="4">
    <source>
        <dbReference type="ARBA" id="ARBA00013149"/>
    </source>
</evidence>
<evidence type="ECO:0000313" key="15">
    <source>
        <dbReference type="EMBL" id="BBO71355.1"/>
    </source>
</evidence>
<evidence type="ECO:0000256" key="5">
    <source>
        <dbReference type="ARBA" id="ARBA00014046"/>
    </source>
</evidence>
<dbReference type="PANTHER" id="PTHR10211:SF0">
    <property type="entry name" value="DEOXYRIBODIPYRIMIDINE PHOTO-LYASE"/>
    <property type="match status" value="1"/>
</dbReference>
<dbReference type="EC" id="4.1.99.3" evidence="4"/>
<reference evidence="15 16" key="1">
    <citation type="submission" date="2019-11" db="EMBL/GenBank/DDBJ databases">
        <title>Comparative genomics of hydrocarbon-degrading Desulfosarcina strains.</title>
        <authorList>
            <person name="Watanabe M."/>
            <person name="Kojima H."/>
            <person name="Fukui M."/>
        </authorList>
    </citation>
    <scope>NUCLEOTIDE SEQUENCE [LARGE SCALE GENOMIC DNA]</scope>
    <source>
        <strain evidence="15 16">PL12</strain>
    </source>
</reference>
<evidence type="ECO:0000256" key="11">
    <source>
        <dbReference type="ARBA" id="ARBA00023239"/>
    </source>
</evidence>
<dbReference type="InterPro" id="IPR006050">
    <property type="entry name" value="DNA_photolyase_N"/>
</dbReference>
<evidence type="ECO:0000256" key="2">
    <source>
        <dbReference type="ARBA" id="ARBA00001974"/>
    </source>
</evidence>
<organism evidence="15 16">
    <name type="scientific">Desulfosarcina alkanivorans</name>
    <dbReference type="NCBI Taxonomy" id="571177"/>
    <lineage>
        <taxon>Bacteria</taxon>
        <taxon>Pseudomonadati</taxon>
        <taxon>Thermodesulfobacteriota</taxon>
        <taxon>Desulfobacteria</taxon>
        <taxon>Desulfobacterales</taxon>
        <taxon>Desulfosarcinaceae</taxon>
        <taxon>Desulfosarcina</taxon>
    </lineage>
</organism>
<feature type="domain" description="Photolyase/cryptochrome alpha/beta" evidence="14">
    <location>
        <begin position="20"/>
        <end position="148"/>
    </location>
</feature>
<dbReference type="Gene3D" id="1.10.579.10">
    <property type="entry name" value="DNA Cyclobutane Dipyrimidine Photolyase, subunit A, domain 3"/>
    <property type="match status" value="1"/>
</dbReference>
<dbReference type="GO" id="GO:0003677">
    <property type="term" value="F:DNA binding"/>
    <property type="evidence" value="ECO:0007669"/>
    <property type="project" value="UniProtKB-KW"/>
</dbReference>
<evidence type="ECO:0000256" key="6">
    <source>
        <dbReference type="ARBA" id="ARBA00022630"/>
    </source>
</evidence>
<dbReference type="KEGG" id="dalk:DSCA_52850"/>
<dbReference type="Gene3D" id="1.25.40.80">
    <property type="match status" value="1"/>
</dbReference>
<dbReference type="GO" id="GO:0000719">
    <property type="term" value="P:photoreactive repair"/>
    <property type="evidence" value="ECO:0007669"/>
    <property type="project" value="TreeGrafter"/>
</dbReference>
<dbReference type="Gene3D" id="3.40.50.620">
    <property type="entry name" value="HUPs"/>
    <property type="match status" value="1"/>
</dbReference>
<evidence type="ECO:0000256" key="12">
    <source>
        <dbReference type="ARBA" id="ARBA00031671"/>
    </source>
</evidence>